<keyword evidence="2" id="KW-1185">Reference proteome</keyword>
<dbReference type="Proteomes" id="UP001637618">
    <property type="component" value="Unassembled WGS sequence"/>
</dbReference>
<evidence type="ECO:0000313" key="2">
    <source>
        <dbReference type="Proteomes" id="UP001637618"/>
    </source>
</evidence>
<dbReference type="EMBL" id="JAPEQY010000001">
    <property type="protein sequence ID" value="MFO2475831.1"/>
    <property type="molecule type" value="Genomic_DNA"/>
</dbReference>
<organism evidence="1 2">
    <name type="scientific">Pseudomonas imrae</name>
    <dbReference type="NCBI Taxonomy" id="2992837"/>
    <lineage>
        <taxon>Bacteria</taxon>
        <taxon>Pseudomonadati</taxon>
        <taxon>Pseudomonadota</taxon>
        <taxon>Gammaproteobacteria</taxon>
        <taxon>Pseudomonadales</taxon>
        <taxon>Pseudomonadaceae</taxon>
        <taxon>Pseudomonas</taxon>
    </lineage>
</organism>
<reference evidence="1" key="1">
    <citation type="submission" date="2022-11" db="EMBL/GenBank/DDBJ databases">
        <title>Draft genome sequences of strains of Pseudomonas imrae sp. nov.</title>
        <authorList>
            <person name="Salva Serra F."/>
            <person name="Nimje P."/>
            <person name="Moore E.R.B."/>
            <person name="Marathe N.P."/>
        </authorList>
    </citation>
    <scope>NUCLEOTIDE SEQUENCE</scope>
    <source>
        <strain evidence="1">15FMM2</strain>
    </source>
</reference>
<comment type="caution">
    <text evidence="1">The sequence shown here is derived from an EMBL/GenBank/DDBJ whole genome shotgun (WGS) entry which is preliminary data.</text>
</comment>
<proteinExistence type="predicted"/>
<accession>A0ACC7P844</accession>
<evidence type="ECO:0000313" key="1">
    <source>
        <dbReference type="EMBL" id="MFO2475831.1"/>
    </source>
</evidence>
<name>A0ACC7P844_9PSED</name>
<sequence length="368" mass="40620">MKVEARHSEVEKLNQLNRTSIAPQPTPLAPRVVQQNAVEEVGLLFSQQMERRSKSLDQRQLAVVLPGHRVQKIEQLAQLYEQLGHPGQESLAHLARQVRVLLLQKMSVDQLLELTGGDPARTYVVLEHITAQAEAQARKVEAALARDFLKKMNERYKAQIQAGLNIALSLHKGTDDPGLRQAVRQLYYASVVLRQSLATMMQALLDLFGGEQFNAGLQVMRRALADDVAAQVPSVPTAKLRTLLLGLQACGQLNNVLRNCAELALRLAPEGAHGNQQAVALLQRLLGYASTGIGPSEVHRLGCEFGGENLSNQLISLNALYPLIQRLPMALWRDSRSRQETLSHFLTHMGERTAAEGRTTTSLVEVPT</sequence>
<protein>
    <submittedName>
        <fullName evidence="1">TyeA family type III secretion system gatekeeper subunit</fullName>
    </submittedName>
</protein>
<gene>
    <name evidence="1" type="ORF">OOJ96_00220</name>
</gene>